<evidence type="ECO:0000313" key="2">
    <source>
        <dbReference type="Proteomes" id="UP000635726"/>
    </source>
</evidence>
<dbReference type="Proteomes" id="UP000635726">
    <property type="component" value="Unassembled WGS sequence"/>
</dbReference>
<accession>A0A917PDD5</accession>
<evidence type="ECO:0000313" key="1">
    <source>
        <dbReference type="EMBL" id="GGJ71878.1"/>
    </source>
</evidence>
<reference evidence="1" key="2">
    <citation type="submission" date="2020-09" db="EMBL/GenBank/DDBJ databases">
        <authorList>
            <person name="Sun Q."/>
            <person name="Ohkuma M."/>
        </authorList>
    </citation>
    <scope>NUCLEOTIDE SEQUENCE</scope>
    <source>
        <strain evidence="1">JCM 14371</strain>
    </source>
</reference>
<keyword evidence="2" id="KW-1185">Reference proteome</keyword>
<name>A0A917PDD5_9DEIO</name>
<gene>
    <name evidence="1" type="ORF">GCM10008939_15360</name>
</gene>
<proteinExistence type="predicted"/>
<reference evidence="1" key="1">
    <citation type="journal article" date="2014" name="Int. J. Syst. Evol. Microbiol.">
        <title>Complete genome sequence of Corynebacterium casei LMG S-19264T (=DSM 44701T), isolated from a smear-ripened cheese.</title>
        <authorList>
            <consortium name="US DOE Joint Genome Institute (JGI-PGF)"/>
            <person name="Walter F."/>
            <person name="Albersmeier A."/>
            <person name="Kalinowski J."/>
            <person name="Ruckert C."/>
        </authorList>
    </citation>
    <scope>NUCLEOTIDE SEQUENCE</scope>
    <source>
        <strain evidence="1">JCM 14371</strain>
    </source>
</reference>
<sequence>MPASAPAILGAVLLGVTVTGWPVLTLTFDPNIFKRASYRFTHKVYDMQDVGTSYPKREVAVQLRNADSPAADANACIRAFEILSVNEDQTATCRVFANRASYER</sequence>
<comment type="caution">
    <text evidence="1">The sequence shown here is derived from an EMBL/GenBank/DDBJ whole genome shotgun (WGS) entry which is preliminary data.</text>
</comment>
<dbReference type="AlphaFoldDB" id="A0A917PDD5"/>
<protein>
    <submittedName>
        <fullName evidence="1">Uncharacterized protein</fullName>
    </submittedName>
</protein>
<dbReference type="EMBL" id="BMOE01000004">
    <property type="protein sequence ID" value="GGJ71878.1"/>
    <property type="molecule type" value="Genomic_DNA"/>
</dbReference>
<organism evidence="1 2">
    <name type="scientific">Deinococcus aquiradiocola</name>
    <dbReference type="NCBI Taxonomy" id="393059"/>
    <lineage>
        <taxon>Bacteria</taxon>
        <taxon>Thermotogati</taxon>
        <taxon>Deinococcota</taxon>
        <taxon>Deinococci</taxon>
        <taxon>Deinococcales</taxon>
        <taxon>Deinococcaceae</taxon>
        <taxon>Deinococcus</taxon>
    </lineage>
</organism>